<reference evidence="2 3" key="1">
    <citation type="submission" date="2021-12" db="EMBL/GenBank/DDBJ databases">
        <title>Discovery of the Pendulisporaceae a myxobacterial family with distinct sporulation behavior and unique specialized metabolism.</title>
        <authorList>
            <person name="Garcia R."/>
            <person name="Popoff A."/>
            <person name="Bader C.D."/>
            <person name="Loehr J."/>
            <person name="Walesch S."/>
            <person name="Walt C."/>
            <person name="Boldt J."/>
            <person name="Bunk B."/>
            <person name="Haeckl F.J.F.P.J."/>
            <person name="Gunesch A.P."/>
            <person name="Birkelbach J."/>
            <person name="Nuebel U."/>
            <person name="Pietschmann T."/>
            <person name="Bach T."/>
            <person name="Mueller R."/>
        </authorList>
    </citation>
    <scope>NUCLEOTIDE SEQUENCE [LARGE SCALE GENOMIC DNA]</scope>
    <source>
        <strain evidence="2 3">MSr12523</strain>
    </source>
</reference>
<feature type="compositionally biased region" description="Polar residues" evidence="1">
    <location>
        <begin position="89"/>
        <end position="115"/>
    </location>
</feature>
<evidence type="ECO:0000256" key="1">
    <source>
        <dbReference type="SAM" id="MobiDB-lite"/>
    </source>
</evidence>
<gene>
    <name evidence="2" type="ORF">LZC95_22850</name>
</gene>
<evidence type="ECO:0000313" key="2">
    <source>
        <dbReference type="EMBL" id="WXA99642.1"/>
    </source>
</evidence>
<dbReference type="Proteomes" id="UP001379533">
    <property type="component" value="Chromosome"/>
</dbReference>
<name>A0ABZ2KLV8_9BACT</name>
<organism evidence="2 3">
    <name type="scientific">Pendulispora brunnea</name>
    <dbReference type="NCBI Taxonomy" id="2905690"/>
    <lineage>
        <taxon>Bacteria</taxon>
        <taxon>Pseudomonadati</taxon>
        <taxon>Myxococcota</taxon>
        <taxon>Myxococcia</taxon>
        <taxon>Myxococcales</taxon>
        <taxon>Sorangiineae</taxon>
        <taxon>Pendulisporaceae</taxon>
        <taxon>Pendulispora</taxon>
    </lineage>
</organism>
<evidence type="ECO:0000313" key="3">
    <source>
        <dbReference type="Proteomes" id="UP001379533"/>
    </source>
</evidence>
<proteinExistence type="predicted"/>
<feature type="region of interest" description="Disordered" evidence="1">
    <location>
        <begin position="49"/>
        <end position="115"/>
    </location>
</feature>
<dbReference type="RefSeq" id="WP_394850283.1">
    <property type="nucleotide sequence ID" value="NZ_CP089982.1"/>
</dbReference>
<protein>
    <submittedName>
        <fullName evidence="2">Uncharacterized protein</fullName>
    </submittedName>
</protein>
<sequence length="115" mass="11628">MLGAAAPCILLALASCSESKLSGEGSDCLQATDCEPGLACVPLDDGRRVCKSDLSGTQPSPQKDAGARDANPGDASRDADAAVRDVNRPDTNVPDTNVPDTQPPQDSGADTGSDT</sequence>
<keyword evidence="3" id="KW-1185">Reference proteome</keyword>
<feature type="compositionally biased region" description="Basic and acidic residues" evidence="1">
    <location>
        <begin position="75"/>
        <end position="88"/>
    </location>
</feature>
<dbReference type="EMBL" id="CP089982">
    <property type="protein sequence ID" value="WXA99642.1"/>
    <property type="molecule type" value="Genomic_DNA"/>
</dbReference>
<accession>A0ABZ2KLV8</accession>